<evidence type="ECO:0000313" key="2">
    <source>
        <dbReference type="EMBL" id="TYR34282.1"/>
    </source>
</evidence>
<protein>
    <recommendedName>
        <fullName evidence="4">Holin</fullName>
    </recommendedName>
</protein>
<reference evidence="2 3" key="1">
    <citation type="submission" date="2019-08" db="EMBL/GenBank/DDBJ databases">
        <authorList>
            <person name="Seo Y.L."/>
        </authorList>
    </citation>
    <scope>NUCLEOTIDE SEQUENCE [LARGE SCALE GENOMIC DNA]</scope>
    <source>
        <strain evidence="2 3">MaA-C15</strain>
    </source>
</reference>
<keyword evidence="1" id="KW-1133">Transmembrane helix</keyword>
<keyword evidence="1" id="KW-0812">Transmembrane</keyword>
<organism evidence="2 3">
    <name type="scientific">Neoaquamicrobium microcysteis</name>
    <dbReference type="NCBI Taxonomy" id="2682781"/>
    <lineage>
        <taxon>Bacteria</taxon>
        <taxon>Pseudomonadati</taxon>
        <taxon>Pseudomonadota</taxon>
        <taxon>Alphaproteobacteria</taxon>
        <taxon>Hyphomicrobiales</taxon>
        <taxon>Phyllobacteriaceae</taxon>
        <taxon>Neoaquamicrobium</taxon>
    </lineage>
</organism>
<feature type="transmembrane region" description="Helical" evidence="1">
    <location>
        <begin position="12"/>
        <end position="32"/>
    </location>
</feature>
<proteinExistence type="predicted"/>
<comment type="caution">
    <text evidence="2">The sequence shown here is derived from an EMBL/GenBank/DDBJ whole genome shotgun (WGS) entry which is preliminary data.</text>
</comment>
<sequence length="68" mass="7087">MEDAKPWYMSRTIWAALVMVGATIAGGFGFALDDADTEALADALFQTVAALAGVIAILGRLGATTRIE</sequence>
<evidence type="ECO:0008006" key="4">
    <source>
        <dbReference type="Google" id="ProtNLM"/>
    </source>
</evidence>
<reference evidence="2 3" key="2">
    <citation type="submission" date="2019-09" db="EMBL/GenBank/DDBJ databases">
        <title>Mesorhizobium sp. MaA-C15 isolated from Microcystis aeruginosa.</title>
        <authorList>
            <person name="Jeong S.E."/>
            <person name="Jin H.M."/>
            <person name="Jeon C.O."/>
        </authorList>
    </citation>
    <scope>NUCLEOTIDE SEQUENCE [LARGE SCALE GENOMIC DNA]</scope>
    <source>
        <strain evidence="2 3">MaA-C15</strain>
    </source>
</reference>
<feature type="transmembrane region" description="Helical" evidence="1">
    <location>
        <begin position="44"/>
        <end position="63"/>
    </location>
</feature>
<dbReference type="AlphaFoldDB" id="A0A5D4H1W5"/>
<gene>
    <name evidence="2" type="ORF">FY036_05050</name>
</gene>
<dbReference type="Proteomes" id="UP000323258">
    <property type="component" value="Unassembled WGS sequence"/>
</dbReference>
<dbReference type="RefSeq" id="WP_148913621.1">
    <property type="nucleotide sequence ID" value="NZ_VSZS01000056.1"/>
</dbReference>
<dbReference type="OrthoDB" id="7508901at2"/>
<evidence type="ECO:0000256" key="1">
    <source>
        <dbReference type="SAM" id="Phobius"/>
    </source>
</evidence>
<accession>A0A5D4H1W5</accession>
<name>A0A5D4H1W5_9HYPH</name>
<keyword evidence="3" id="KW-1185">Reference proteome</keyword>
<evidence type="ECO:0000313" key="3">
    <source>
        <dbReference type="Proteomes" id="UP000323258"/>
    </source>
</evidence>
<dbReference type="EMBL" id="VSZS01000056">
    <property type="protein sequence ID" value="TYR34282.1"/>
    <property type="molecule type" value="Genomic_DNA"/>
</dbReference>
<keyword evidence="1" id="KW-0472">Membrane</keyword>